<feature type="compositionally biased region" description="Low complexity" evidence="5">
    <location>
        <begin position="110"/>
        <end position="122"/>
    </location>
</feature>
<dbReference type="Proteomes" id="UP000749040">
    <property type="component" value="Unassembled WGS sequence"/>
</dbReference>
<dbReference type="InterPro" id="IPR005650">
    <property type="entry name" value="BlaI_family"/>
</dbReference>
<dbReference type="InterPro" id="IPR036388">
    <property type="entry name" value="WH-like_DNA-bd_sf"/>
</dbReference>
<evidence type="ECO:0000256" key="2">
    <source>
        <dbReference type="ARBA" id="ARBA00023015"/>
    </source>
</evidence>
<evidence type="ECO:0000256" key="5">
    <source>
        <dbReference type="SAM" id="MobiDB-lite"/>
    </source>
</evidence>
<keyword evidence="7" id="KW-1185">Reference proteome</keyword>
<evidence type="ECO:0000256" key="3">
    <source>
        <dbReference type="ARBA" id="ARBA00023125"/>
    </source>
</evidence>
<evidence type="ECO:0000313" key="6">
    <source>
        <dbReference type="EMBL" id="MBM9509010.1"/>
    </source>
</evidence>
<proteinExistence type="inferred from homology"/>
<keyword evidence="4" id="KW-0804">Transcription</keyword>
<dbReference type="Pfam" id="PF03965">
    <property type="entry name" value="Penicillinase_R"/>
    <property type="match status" value="1"/>
</dbReference>
<feature type="region of interest" description="Disordered" evidence="5">
    <location>
        <begin position="103"/>
        <end position="122"/>
    </location>
</feature>
<dbReference type="SUPFAM" id="SSF46785">
    <property type="entry name" value="Winged helix' DNA-binding domain"/>
    <property type="match status" value="1"/>
</dbReference>
<dbReference type="Gene3D" id="1.10.10.10">
    <property type="entry name" value="Winged helix-like DNA-binding domain superfamily/Winged helix DNA-binding domain"/>
    <property type="match status" value="1"/>
</dbReference>
<dbReference type="EMBL" id="JADKYB010000022">
    <property type="protein sequence ID" value="MBM9509010.1"/>
    <property type="molecule type" value="Genomic_DNA"/>
</dbReference>
<organism evidence="6 7">
    <name type="scientific">Actinacidiphila acididurans</name>
    <dbReference type="NCBI Taxonomy" id="2784346"/>
    <lineage>
        <taxon>Bacteria</taxon>
        <taxon>Bacillati</taxon>
        <taxon>Actinomycetota</taxon>
        <taxon>Actinomycetes</taxon>
        <taxon>Kitasatosporales</taxon>
        <taxon>Streptomycetaceae</taxon>
        <taxon>Actinacidiphila</taxon>
    </lineage>
</organism>
<evidence type="ECO:0000313" key="7">
    <source>
        <dbReference type="Proteomes" id="UP000749040"/>
    </source>
</evidence>
<comment type="similarity">
    <text evidence="1">Belongs to the BlaI transcriptional regulatory family.</text>
</comment>
<keyword evidence="2" id="KW-0805">Transcription regulation</keyword>
<keyword evidence="3" id="KW-0238">DNA-binding</keyword>
<accession>A0ABS2U085</accession>
<evidence type="ECO:0000256" key="4">
    <source>
        <dbReference type="ARBA" id="ARBA00023163"/>
    </source>
</evidence>
<sequence>MAGEVLAVLQAAPAALTPAQVMARLRDDLAYSTVVTTLSRLYDKGVLRRTPRGRAYAYTPVTDGPGLAARRMRQTLEGEPDRETVLLRFIDDLSPDDEDLLRRLLGDGQGADSAGASAADGG</sequence>
<name>A0ABS2U085_9ACTN</name>
<reference evidence="6 7" key="1">
    <citation type="submission" date="2021-01" db="EMBL/GenBank/DDBJ databases">
        <title>Streptomyces acididurans sp. nov., isolated from a peat swamp forest soil.</title>
        <authorList>
            <person name="Chantavorakit T."/>
            <person name="Duangmal K."/>
        </authorList>
    </citation>
    <scope>NUCLEOTIDE SEQUENCE [LARGE SCALE GENOMIC DNA]</scope>
    <source>
        <strain evidence="6 7">KK5PA1</strain>
    </source>
</reference>
<dbReference type="InterPro" id="IPR036390">
    <property type="entry name" value="WH_DNA-bd_sf"/>
</dbReference>
<comment type="caution">
    <text evidence="6">The sequence shown here is derived from an EMBL/GenBank/DDBJ whole genome shotgun (WGS) entry which is preliminary data.</text>
</comment>
<protein>
    <submittedName>
        <fullName evidence="6">BlaI/MecI/CopY family transcriptional regulator</fullName>
    </submittedName>
</protein>
<evidence type="ECO:0000256" key="1">
    <source>
        <dbReference type="ARBA" id="ARBA00011046"/>
    </source>
</evidence>
<gene>
    <name evidence="6" type="ORF">ITX44_31600</name>
</gene>